<keyword evidence="2" id="KW-1185">Reference proteome</keyword>
<proteinExistence type="predicted"/>
<dbReference type="KEGG" id="ppd:Ppro_3816"/>
<dbReference type="EMBL" id="CP000483">
    <property type="protein sequence ID" value="ABL01404.1"/>
    <property type="molecule type" value="Genomic_DNA"/>
</dbReference>
<keyword evidence="1" id="KW-0614">Plasmid</keyword>
<name>A0R7T9_PELPD</name>
<geneLocation type="plasmid" evidence="1 2">
    <name>pPRO1</name>
</geneLocation>
<dbReference type="RefSeq" id="WP_011733923.1">
    <property type="nucleotide sequence ID" value="NC_008607.1"/>
</dbReference>
<dbReference type="AlphaFoldDB" id="A0R7T9"/>
<evidence type="ECO:0000313" key="2">
    <source>
        <dbReference type="Proteomes" id="UP000006732"/>
    </source>
</evidence>
<reference evidence="1 2" key="1">
    <citation type="submission" date="2006-10" db="EMBL/GenBank/DDBJ databases">
        <title>Complete sequence of plasmid pPRO1 of Pelobacter propionicus DSM 2379.</title>
        <authorList>
            <consortium name="US DOE Joint Genome Institute"/>
            <person name="Copeland A."/>
            <person name="Lucas S."/>
            <person name="Lapidus A."/>
            <person name="Barry K."/>
            <person name="Detter J.C."/>
            <person name="Glavina del Rio T."/>
            <person name="Hammon N."/>
            <person name="Israni S."/>
            <person name="Dalin E."/>
            <person name="Tice H."/>
            <person name="Pitluck S."/>
            <person name="Saunders E."/>
            <person name="Brettin T."/>
            <person name="Bruce D."/>
            <person name="Han C."/>
            <person name="Tapia R."/>
            <person name="Schmutz J."/>
            <person name="Larimer F."/>
            <person name="Land M."/>
            <person name="Hauser L."/>
            <person name="Kyrpides N."/>
            <person name="Kim E."/>
            <person name="Lovley D."/>
            <person name="Richardson P."/>
        </authorList>
    </citation>
    <scope>NUCLEOTIDE SEQUENCE [LARGE SCALE GENOMIC DNA]</scope>
    <source>
        <strain evidence="2">DSM 2379 / NBRC 103807 / OttBd1</strain>
        <plasmid evidence="2">Plasmid pPRO1</plasmid>
    </source>
</reference>
<accession>A0R7T9</accession>
<gene>
    <name evidence="1" type="ordered locus">Ppro_3816</name>
</gene>
<evidence type="ECO:0000313" key="1">
    <source>
        <dbReference type="EMBL" id="ABL01404.1"/>
    </source>
</evidence>
<sequence>MMAFADKQTQCCSRGCEIIVCEPDERLVRCIINGVHKAPLTQGQREWLINEADWAGEGSYPAEEAGELTDVELAKRTLSAWQEYVQTHF</sequence>
<dbReference type="Proteomes" id="UP000006732">
    <property type="component" value="Plasmid pPRO1"/>
</dbReference>
<protein>
    <submittedName>
        <fullName evidence="1">Uncharacterized protein</fullName>
    </submittedName>
</protein>
<dbReference type="HOGENOM" id="CLU_2451975_0_0_7"/>
<organism evidence="1 2">
    <name type="scientific">Pelobacter propionicus (strain DSM 2379 / NBRC 103807 / OttBd1)</name>
    <dbReference type="NCBI Taxonomy" id="338966"/>
    <lineage>
        <taxon>Bacteria</taxon>
        <taxon>Pseudomonadati</taxon>
        <taxon>Thermodesulfobacteriota</taxon>
        <taxon>Desulfuromonadia</taxon>
        <taxon>Desulfuromonadales</taxon>
        <taxon>Desulfuromonadaceae</taxon>
        <taxon>Pelobacter</taxon>
    </lineage>
</organism>